<dbReference type="Proteomes" id="UP000694424">
    <property type="component" value="Unplaced"/>
</dbReference>
<evidence type="ECO:0000313" key="3">
    <source>
        <dbReference type="Proteomes" id="UP000694424"/>
    </source>
</evidence>
<accession>A0A8B9P0T2</accession>
<evidence type="ECO:0000313" key="2">
    <source>
        <dbReference type="Ensembl" id="ENSAOWP00000002532.1"/>
    </source>
</evidence>
<feature type="region of interest" description="Disordered" evidence="1">
    <location>
        <begin position="1"/>
        <end position="155"/>
    </location>
</feature>
<dbReference type="Ensembl" id="ENSAOWT00000002903.1">
    <property type="protein sequence ID" value="ENSAOWP00000002532.1"/>
    <property type="gene ID" value="ENSAOWG00000001812.1"/>
</dbReference>
<dbReference type="AlphaFoldDB" id="A0A8B9P0T2"/>
<protein>
    <submittedName>
        <fullName evidence="2">Uncharacterized protein</fullName>
    </submittedName>
</protein>
<feature type="compositionally biased region" description="Gly residues" evidence="1">
    <location>
        <begin position="29"/>
        <end position="43"/>
    </location>
</feature>
<reference evidence="2" key="2">
    <citation type="submission" date="2025-09" db="UniProtKB">
        <authorList>
            <consortium name="Ensembl"/>
        </authorList>
    </citation>
    <scope>IDENTIFICATION</scope>
</reference>
<evidence type="ECO:0000256" key="1">
    <source>
        <dbReference type="SAM" id="MobiDB-lite"/>
    </source>
</evidence>
<reference evidence="2" key="1">
    <citation type="submission" date="2025-08" db="UniProtKB">
        <authorList>
            <consortium name="Ensembl"/>
        </authorList>
    </citation>
    <scope>IDENTIFICATION</scope>
</reference>
<organism evidence="2 3">
    <name type="scientific">Apteryx owenii</name>
    <name type="common">Little spotted kiwi</name>
    <dbReference type="NCBI Taxonomy" id="8824"/>
    <lineage>
        <taxon>Eukaryota</taxon>
        <taxon>Metazoa</taxon>
        <taxon>Chordata</taxon>
        <taxon>Craniata</taxon>
        <taxon>Vertebrata</taxon>
        <taxon>Euteleostomi</taxon>
        <taxon>Archelosauria</taxon>
        <taxon>Archosauria</taxon>
        <taxon>Dinosauria</taxon>
        <taxon>Saurischia</taxon>
        <taxon>Theropoda</taxon>
        <taxon>Coelurosauria</taxon>
        <taxon>Aves</taxon>
        <taxon>Palaeognathae</taxon>
        <taxon>Apterygiformes</taxon>
        <taxon>Apterygidae</taxon>
        <taxon>Apteryx</taxon>
    </lineage>
</organism>
<proteinExistence type="predicted"/>
<sequence length="155" mass="15753">PVPGPAEEPELDKAPWTRVERRGGMVMVGPGGTQDGSARGGTGMSPPPVCPRLPVGRGDPKYPLQGGHRRGQGPPGWFQGHDGDMLGGGQGPKYPPPGHAGGVQGPKYPPPGHAGGGQGPKYPPRDTLCGGTRPQIPPPGHAGGGTRPQVPPQDM</sequence>
<feature type="compositionally biased region" description="Basic and acidic residues" evidence="1">
    <location>
        <begin position="11"/>
        <end position="23"/>
    </location>
</feature>
<name>A0A8B9P0T2_APTOW</name>
<keyword evidence="3" id="KW-1185">Reference proteome</keyword>